<accession>A0ABV8LXC3</accession>
<comment type="caution">
    <text evidence="3">The sequence shown here is derived from an EMBL/GenBank/DDBJ whole genome shotgun (WGS) entry which is preliminary data.</text>
</comment>
<name>A0ABV8LXC3_9ACTN</name>
<keyword evidence="2" id="KW-0472">Membrane</keyword>
<organism evidence="3 4">
    <name type="scientific">Hamadaea flava</name>
    <dbReference type="NCBI Taxonomy" id="1742688"/>
    <lineage>
        <taxon>Bacteria</taxon>
        <taxon>Bacillati</taxon>
        <taxon>Actinomycetota</taxon>
        <taxon>Actinomycetes</taxon>
        <taxon>Micromonosporales</taxon>
        <taxon>Micromonosporaceae</taxon>
        <taxon>Hamadaea</taxon>
    </lineage>
</organism>
<feature type="transmembrane region" description="Helical" evidence="2">
    <location>
        <begin position="100"/>
        <end position="121"/>
    </location>
</feature>
<sequence length="287" mass="29625">MNRVDAAIKAAAGVTVVGLAGIAGAISYSHMTELAHLHGETGWRGHMFPLSVDGIEIVASLVLLADKRAGRRSGRLPWAALVAGTGASFAANIAVGGSDWIGRAVSGWPAFALLLAVKLLFGLLEHPASVATATLSGARVYVQDTDGGRGVPESVAPIEPPVFVTASAERPAAFADEDQDANRTDGPQAPDAGASVQDRRPVRRARRTGTVDGARGGRTDRTALEEAARAIQAALTEEGTPLSRDVLAARLRDAGHTVSNERASGLVRQLRLNGVTVASAAGGEPQR</sequence>
<dbReference type="EMBL" id="JBHSAY010000024">
    <property type="protein sequence ID" value="MFC4135675.1"/>
    <property type="molecule type" value="Genomic_DNA"/>
</dbReference>
<gene>
    <name evidence="3" type="ORF">ACFOZ4_34110</name>
</gene>
<evidence type="ECO:0000313" key="3">
    <source>
        <dbReference type="EMBL" id="MFC4135675.1"/>
    </source>
</evidence>
<proteinExistence type="predicted"/>
<keyword evidence="2" id="KW-0812">Transmembrane</keyword>
<feature type="transmembrane region" description="Helical" evidence="2">
    <location>
        <begin position="46"/>
        <end position="64"/>
    </location>
</feature>
<dbReference type="RefSeq" id="WP_253760660.1">
    <property type="nucleotide sequence ID" value="NZ_JAMZDZ010000001.1"/>
</dbReference>
<dbReference type="Proteomes" id="UP001595816">
    <property type="component" value="Unassembled WGS sequence"/>
</dbReference>
<feature type="transmembrane region" description="Helical" evidence="2">
    <location>
        <begin position="76"/>
        <end position="94"/>
    </location>
</feature>
<feature type="transmembrane region" description="Helical" evidence="2">
    <location>
        <begin position="7"/>
        <end position="26"/>
    </location>
</feature>
<dbReference type="Pfam" id="PF10935">
    <property type="entry name" value="DUF2637"/>
    <property type="match status" value="1"/>
</dbReference>
<evidence type="ECO:0000256" key="2">
    <source>
        <dbReference type="SAM" id="Phobius"/>
    </source>
</evidence>
<evidence type="ECO:0000256" key="1">
    <source>
        <dbReference type="SAM" id="MobiDB-lite"/>
    </source>
</evidence>
<reference evidence="4" key="1">
    <citation type="journal article" date="2019" name="Int. J. Syst. Evol. Microbiol.">
        <title>The Global Catalogue of Microorganisms (GCM) 10K type strain sequencing project: providing services to taxonomists for standard genome sequencing and annotation.</title>
        <authorList>
            <consortium name="The Broad Institute Genomics Platform"/>
            <consortium name="The Broad Institute Genome Sequencing Center for Infectious Disease"/>
            <person name="Wu L."/>
            <person name="Ma J."/>
        </authorList>
    </citation>
    <scope>NUCLEOTIDE SEQUENCE [LARGE SCALE GENOMIC DNA]</scope>
    <source>
        <strain evidence="4">CGMCC 4.7289</strain>
    </source>
</reference>
<keyword evidence="4" id="KW-1185">Reference proteome</keyword>
<protein>
    <submittedName>
        <fullName evidence="3">DUF2637 domain-containing protein</fullName>
    </submittedName>
</protein>
<feature type="region of interest" description="Disordered" evidence="1">
    <location>
        <begin position="175"/>
        <end position="221"/>
    </location>
</feature>
<keyword evidence="2" id="KW-1133">Transmembrane helix</keyword>
<evidence type="ECO:0000313" key="4">
    <source>
        <dbReference type="Proteomes" id="UP001595816"/>
    </source>
</evidence>
<dbReference type="InterPro" id="IPR021235">
    <property type="entry name" value="DUF2637"/>
</dbReference>